<dbReference type="Pfam" id="PF04570">
    <property type="entry name" value="zf-FLZ"/>
    <property type="match status" value="1"/>
</dbReference>
<gene>
    <name evidence="5" type="ORF">LUZ63_018655</name>
</gene>
<organism evidence="5 6">
    <name type="scientific">Rhynchospora breviuscula</name>
    <dbReference type="NCBI Taxonomy" id="2022672"/>
    <lineage>
        <taxon>Eukaryota</taxon>
        <taxon>Viridiplantae</taxon>
        <taxon>Streptophyta</taxon>
        <taxon>Embryophyta</taxon>
        <taxon>Tracheophyta</taxon>
        <taxon>Spermatophyta</taxon>
        <taxon>Magnoliopsida</taxon>
        <taxon>Liliopsida</taxon>
        <taxon>Poales</taxon>
        <taxon>Cyperaceae</taxon>
        <taxon>Cyperoideae</taxon>
        <taxon>Rhynchosporeae</taxon>
        <taxon>Rhynchospora</taxon>
    </lineage>
</organism>
<feature type="domain" description="FLZ-type" evidence="4">
    <location>
        <begin position="69"/>
        <end position="112"/>
    </location>
</feature>
<keyword evidence="2" id="KW-0479">Metal-binding</keyword>
<reference evidence="5" key="1">
    <citation type="journal article" date="2022" name="Cell">
        <title>Repeat-based holocentromeres influence genome architecture and karyotype evolution.</title>
        <authorList>
            <person name="Hofstatter P.G."/>
            <person name="Thangavel G."/>
            <person name="Lux T."/>
            <person name="Neumann P."/>
            <person name="Vondrak T."/>
            <person name="Novak P."/>
            <person name="Zhang M."/>
            <person name="Costa L."/>
            <person name="Castellani M."/>
            <person name="Scott A."/>
            <person name="Toegelov H."/>
            <person name="Fuchs J."/>
            <person name="Mata-Sucre Y."/>
            <person name="Dias Y."/>
            <person name="Vanzela A.L.L."/>
            <person name="Huettel B."/>
            <person name="Almeida C.C.S."/>
            <person name="Simkova H."/>
            <person name="Souza G."/>
            <person name="Pedrosa-Harand A."/>
            <person name="Macas J."/>
            <person name="Mayer K.F.X."/>
            <person name="Houben A."/>
            <person name="Marques A."/>
        </authorList>
    </citation>
    <scope>NUCLEOTIDE SEQUENCE</scope>
    <source>
        <strain evidence="5">RhyBre1mFocal</strain>
    </source>
</reference>
<evidence type="ECO:0000313" key="5">
    <source>
        <dbReference type="EMBL" id="KAJ1687265.1"/>
    </source>
</evidence>
<evidence type="ECO:0000256" key="3">
    <source>
        <dbReference type="PROSITE-ProRule" id="PRU01131"/>
    </source>
</evidence>
<dbReference type="GO" id="GO:0046872">
    <property type="term" value="F:metal ion binding"/>
    <property type="evidence" value="ECO:0007669"/>
    <property type="project" value="UniProtKB-KW"/>
</dbReference>
<accession>A0A9Q0C4S3</accession>
<proteinExistence type="inferred from homology"/>
<evidence type="ECO:0000313" key="6">
    <source>
        <dbReference type="Proteomes" id="UP001151287"/>
    </source>
</evidence>
<dbReference type="Proteomes" id="UP001151287">
    <property type="component" value="Unassembled WGS sequence"/>
</dbReference>
<dbReference type="PROSITE" id="PS51795">
    <property type="entry name" value="ZF_FLZ"/>
    <property type="match status" value="1"/>
</dbReference>
<dbReference type="PANTHER" id="PTHR47847:SF2">
    <property type="entry name" value="FCS-LIKE ZINC FINGER 17-RELATED"/>
    <property type="match status" value="1"/>
</dbReference>
<comment type="similarity">
    <text evidence="1">Belongs to the FLZ family.</text>
</comment>
<evidence type="ECO:0000256" key="2">
    <source>
        <dbReference type="ARBA" id="ARBA00022723"/>
    </source>
</evidence>
<dbReference type="PANTHER" id="PTHR47847">
    <property type="entry name" value="FCS-LIKE ZINC FINGER 17"/>
    <property type="match status" value="1"/>
</dbReference>
<dbReference type="AlphaFoldDB" id="A0A9Q0C4S3"/>
<dbReference type="EMBL" id="JAMQYH010000005">
    <property type="protein sequence ID" value="KAJ1687265.1"/>
    <property type="molecule type" value="Genomic_DNA"/>
</dbReference>
<evidence type="ECO:0000259" key="4">
    <source>
        <dbReference type="PROSITE" id="PS51795"/>
    </source>
</evidence>
<evidence type="ECO:0000256" key="1">
    <source>
        <dbReference type="ARBA" id="ARBA00009374"/>
    </source>
</evidence>
<dbReference type="OrthoDB" id="1927223at2759"/>
<keyword evidence="6" id="KW-1185">Reference proteome</keyword>
<comment type="caution">
    <text evidence="5">The sequence shown here is derived from an EMBL/GenBank/DDBJ whole genome shotgun (WGS) entry which is preliminary data.</text>
</comment>
<feature type="zinc finger region" description="FLZ-type" evidence="3">
    <location>
        <begin position="69"/>
        <end position="112"/>
    </location>
</feature>
<dbReference type="InterPro" id="IPR007650">
    <property type="entry name" value="Zf-FLZ_dom"/>
</dbReference>
<dbReference type="InterPro" id="IPR044181">
    <property type="entry name" value="FLZ17/18"/>
</dbReference>
<sequence>MLSSGKSIFHIAGDDEAIKPEDEHSKSMSELEKKSVGLQLLIEIPSHVGSVVTKTTLGHLREKTSEEPTFLKFCFLCHKELKLQMDIFMYREQGYCTVECRDQKIMIDKRNELEISMVAHHDHLHHRRRRESSVRGLTRQKGRLLVT</sequence>
<name>A0A9Q0C4S3_9POAL</name>
<protein>
    <recommendedName>
        <fullName evidence="4">FLZ-type domain-containing protein</fullName>
    </recommendedName>
</protein>